<dbReference type="RefSeq" id="WP_161861509.1">
    <property type="nucleotide sequence ID" value="NZ_CP046620.1"/>
</dbReference>
<dbReference type="KEGG" id="amaq:GO499_06905"/>
<protein>
    <submittedName>
        <fullName evidence="1">Uncharacterized protein</fullName>
    </submittedName>
</protein>
<dbReference type="EMBL" id="CP046620">
    <property type="protein sequence ID" value="QHQ34944.1"/>
    <property type="molecule type" value="Genomic_DNA"/>
</dbReference>
<evidence type="ECO:0000313" key="2">
    <source>
        <dbReference type="Proteomes" id="UP000464495"/>
    </source>
</evidence>
<gene>
    <name evidence="1" type="ORF">GO499_06905</name>
</gene>
<keyword evidence="2" id="KW-1185">Reference proteome</keyword>
<dbReference type="Proteomes" id="UP000464495">
    <property type="component" value="Chromosome"/>
</dbReference>
<evidence type="ECO:0000313" key="1">
    <source>
        <dbReference type="EMBL" id="QHQ34944.1"/>
    </source>
</evidence>
<name>A0A6P1SW96_9RHOB</name>
<proteinExistence type="predicted"/>
<dbReference type="AlphaFoldDB" id="A0A6P1SW96"/>
<accession>A0A6P1SW96</accession>
<reference evidence="1 2" key="1">
    <citation type="submission" date="2019-12" db="EMBL/GenBank/DDBJ databases">
        <title>Complete genome sequence of Algicella marina strain 9Alg 56(T) isolated from the red alga Tichocarpus crinitus.</title>
        <authorList>
            <person name="Kim S.-G."/>
            <person name="Nedashkovskaya O.I."/>
        </authorList>
    </citation>
    <scope>NUCLEOTIDE SEQUENCE [LARGE SCALE GENOMIC DNA]</scope>
    <source>
        <strain evidence="1 2">9Alg 56</strain>
    </source>
</reference>
<organism evidence="1 2">
    <name type="scientific">Algicella marina</name>
    <dbReference type="NCBI Taxonomy" id="2683284"/>
    <lineage>
        <taxon>Bacteria</taxon>
        <taxon>Pseudomonadati</taxon>
        <taxon>Pseudomonadota</taxon>
        <taxon>Alphaproteobacteria</taxon>
        <taxon>Rhodobacterales</taxon>
        <taxon>Paracoccaceae</taxon>
        <taxon>Algicella</taxon>
    </lineage>
</organism>
<sequence length="200" mass="21657">MSELSPRTAQALLPVVRAAEGFFTRLPGVSLTSALRDVCGGDGDSDPHMLYCTDLNRIYVARLDLTEMGEDEMAYRLAHMYGHAVQVRHGIADRALATIRANRAREWELRTMVTQQVECIAGVILREAIGKRAQGPAAVAGGEAFTTSHWGASPVANGPRVSVGTAERESWFRKGRDAGDFAVCAAGEFSSDLILRALRP</sequence>